<evidence type="ECO:0000313" key="1">
    <source>
        <dbReference type="EMBL" id="GMM47112.1"/>
    </source>
</evidence>
<comment type="caution">
    <text evidence="1">The sequence shown here is derived from an EMBL/GenBank/DDBJ whole genome shotgun (WGS) entry which is preliminary data.</text>
</comment>
<dbReference type="EMBL" id="BTGB01000005">
    <property type="protein sequence ID" value="GMM47112.1"/>
    <property type="molecule type" value="Genomic_DNA"/>
</dbReference>
<protein>
    <submittedName>
        <fullName evidence="1">Uncharacterized protein</fullName>
    </submittedName>
</protein>
<reference evidence="1 2" key="1">
    <citation type="journal article" date="2023" name="Elife">
        <title>Identification of key yeast species and microbe-microbe interactions impacting larval growth of Drosophila in the wild.</title>
        <authorList>
            <person name="Mure A."/>
            <person name="Sugiura Y."/>
            <person name="Maeda R."/>
            <person name="Honda K."/>
            <person name="Sakurai N."/>
            <person name="Takahashi Y."/>
            <person name="Watada M."/>
            <person name="Katoh T."/>
            <person name="Gotoh A."/>
            <person name="Gotoh Y."/>
            <person name="Taniguchi I."/>
            <person name="Nakamura K."/>
            <person name="Hayashi T."/>
            <person name="Katayama T."/>
            <person name="Uemura T."/>
            <person name="Hattori Y."/>
        </authorList>
    </citation>
    <scope>NUCLEOTIDE SEQUENCE [LARGE SCALE GENOMIC DNA]</scope>
    <source>
        <strain evidence="1 2">PK-24</strain>
    </source>
</reference>
<sequence>MTTNFYTDLVPITTDIQPTISVSDTINTISSEITNTLTTRRNSIEDNDNDNDISIITDTRSSVYNVLTTSITITSSLSTDQLSSTAHKEVSSNNGNGNKANNYKKNTLVWGILGTSLLYSFIL</sequence>
<name>A0AAV5R7W2_PICKL</name>
<accession>A0AAV5R7W2</accession>
<dbReference type="Proteomes" id="UP001378960">
    <property type="component" value="Unassembled WGS sequence"/>
</dbReference>
<organism evidence="1 2">
    <name type="scientific">Pichia kluyveri</name>
    <name type="common">Yeast</name>
    <dbReference type="NCBI Taxonomy" id="36015"/>
    <lineage>
        <taxon>Eukaryota</taxon>
        <taxon>Fungi</taxon>
        <taxon>Dikarya</taxon>
        <taxon>Ascomycota</taxon>
        <taxon>Saccharomycotina</taxon>
        <taxon>Pichiomycetes</taxon>
        <taxon>Pichiales</taxon>
        <taxon>Pichiaceae</taxon>
        <taxon>Pichia</taxon>
    </lineage>
</organism>
<gene>
    <name evidence="1" type="ORF">DAPK24_036870</name>
</gene>
<proteinExistence type="predicted"/>
<keyword evidence="2" id="KW-1185">Reference proteome</keyword>
<dbReference type="AlphaFoldDB" id="A0AAV5R7W2"/>
<evidence type="ECO:0000313" key="2">
    <source>
        <dbReference type="Proteomes" id="UP001378960"/>
    </source>
</evidence>